<gene>
    <name evidence="1" type="ORF">AB7A72_01800</name>
</gene>
<evidence type="ECO:0000313" key="1">
    <source>
        <dbReference type="EMBL" id="MEY2249725.1"/>
    </source>
</evidence>
<organism evidence="1 2">
    <name type="scientific">Comamonas sediminis</name>
    <dbReference type="NCBI Taxonomy" id="1783360"/>
    <lineage>
        <taxon>Bacteria</taxon>
        <taxon>Pseudomonadati</taxon>
        <taxon>Pseudomonadota</taxon>
        <taxon>Betaproteobacteria</taxon>
        <taxon>Burkholderiales</taxon>
        <taxon>Comamonadaceae</taxon>
        <taxon>Comamonas</taxon>
    </lineage>
</organism>
<reference evidence="1 2" key="1">
    <citation type="journal article" date="2016" name="Int. J. Syst. Evol. Microbiol.">
        <title>Description of Comamonas sediminis sp. nov., isolated from lagoon sediments.</title>
        <authorList>
            <person name="Subhash Y."/>
            <person name="Bang J.J."/>
            <person name="You T.H."/>
            <person name="Lee S.S."/>
        </authorList>
    </citation>
    <scope>NUCLEOTIDE SEQUENCE [LARGE SCALE GENOMIC DNA]</scope>
    <source>
        <strain evidence="1 2">JCM 31169</strain>
    </source>
</reference>
<sequence>MELGRALFGERSSPQQLVAMGFPAEMIKEREPLVCYPDHELAYRCFIDNASQWRAGMGGIYALDYNVIYRWLDAEGINKRKRNQVLREVGLLERGALEALQARREALDRSRQK</sequence>
<name>A0ABV4AWU6_9BURK</name>
<dbReference type="EMBL" id="JBGBDC010000001">
    <property type="protein sequence ID" value="MEY2249725.1"/>
    <property type="molecule type" value="Genomic_DNA"/>
</dbReference>
<comment type="caution">
    <text evidence="1">The sequence shown here is derived from an EMBL/GenBank/DDBJ whole genome shotgun (WGS) entry which is preliminary data.</text>
</comment>
<keyword evidence="2" id="KW-1185">Reference proteome</keyword>
<dbReference type="Pfam" id="PF08809">
    <property type="entry name" value="DUF1799"/>
    <property type="match status" value="1"/>
</dbReference>
<dbReference type="InterPro" id="IPR014915">
    <property type="entry name" value="Phage_TLS_TfmB"/>
</dbReference>
<protein>
    <submittedName>
        <fullName evidence="1">DUF1799 domain-containing protein</fullName>
    </submittedName>
</protein>
<accession>A0ABV4AWU6</accession>
<evidence type="ECO:0000313" key="2">
    <source>
        <dbReference type="Proteomes" id="UP001562178"/>
    </source>
</evidence>
<proteinExistence type="predicted"/>
<dbReference type="Proteomes" id="UP001562178">
    <property type="component" value="Unassembled WGS sequence"/>
</dbReference>
<dbReference type="RefSeq" id="WP_369458846.1">
    <property type="nucleotide sequence ID" value="NZ_JBGBDC010000001.1"/>
</dbReference>